<dbReference type="SUPFAM" id="SSF110455">
    <property type="entry name" value="Toprim domain"/>
    <property type="match status" value="1"/>
</dbReference>
<comment type="caution">
    <text evidence="2">The sequence shown here is derived from an EMBL/GenBank/DDBJ whole genome shotgun (WGS) entry which is preliminary data.</text>
</comment>
<feature type="domain" description="Toprim" evidence="1">
    <location>
        <begin position="7"/>
        <end position="88"/>
    </location>
</feature>
<keyword evidence="3" id="KW-1185">Reference proteome</keyword>
<evidence type="ECO:0000313" key="3">
    <source>
        <dbReference type="Proteomes" id="UP000294682"/>
    </source>
</evidence>
<dbReference type="PANTHER" id="PTHR39156:SF2">
    <property type="entry name" value="DNA PRIMASE (BACTERIAL TYPE) AND SMALL PRIMASE-LIKE PROTEINS"/>
    <property type="match status" value="1"/>
</dbReference>
<dbReference type="GO" id="GO:0043822">
    <property type="term" value="F:ribonuclease M5 activity"/>
    <property type="evidence" value="ECO:0007669"/>
    <property type="project" value="TreeGrafter"/>
</dbReference>
<dbReference type="EMBL" id="SLUK01000002">
    <property type="protein sequence ID" value="TCL44608.1"/>
    <property type="molecule type" value="Genomic_DNA"/>
</dbReference>
<dbReference type="AlphaFoldDB" id="A0A9X8Y8Z7"/>
<gene>
    <name evidence="2" type="ORF">EDD78_102233</name>
</gene>
<organism evidence="2 3">
    <name type="scientific">Harryflintia acetispora</name>
    <dbReference type="NCBI Taxonomy" id="1849041"/>
    <lineage>
        <taxon>Bacteria</taxon>
        <taxon>Bacillati</taxon>
        <taxon>Bacillota</taxon>
        <taxon>Clostridia</taxon>
        <taxon>Eubacteriales</taxon>
        <taxon>Oscillospiraceae</taxon>
        <taxon>Harryflintia</taxon>
    </lineage>
</organism>
<dbReference type="Gene3D" id="3.40.1360.10">
    <property type="match status" value="1"/>
</dbReference>
<reference evidence="2 3" key="1">
    <citation type="submission" date="2019-03" db="EMBL/GenBank/DDBJ databases">
        <title>Genomic Encyclopedia of Type Strains, Phase IV (KMG-IV): sequencing the most valuable type-strain genomes for metagenomic binning, comparative biology and taxonomic classification.</title>
        <authorList>
            <person name="Goeker M."/>
        </authorList>
    </citation>
    <scope>NUCLEOTIDE SEQUENCE [LARGE SCALE GENOMIC DNA]</scope>
    <source>
        <strain evidence="2 3">DSM 100433</strain>
    </source>
</reference>
<accession>A0A9X8Y8Z7</accession>
<dbReference type="SMART" id="SM00493">
    <property type="entry name" value="TOPRIM"/>
    <property type="match status" value="1"/>
</dbReference>
<dbReference type="Proteomes" id="UP000294682">
    <property type="component" value="Unassembled WGS sequence"/>
</dbReference>
<protein>
    <submittedName>
        <fullName evidence="2">Ribonuclease M5</fullName>
    </submittedName>
</protein>
<dbReference type="PANTHER" id="PTHR39156">
    <property type="entry name" value="RIBONUCLEASE M5"/>
    <property type="match status" value="1"/>
</dbReference>
<dbReference type="InterPro" id="IPR006171">
    <property type="entry name" value="TOPRIM_dom"/>
</dbReference>
<dbReference type="Pfam" id="PF01751">
    <property type="entry name" value="Toprim"/>
    <property type="match status" value="1"/>
</dbReference>
<proteinExistence type="predicted"/>
<evidence type="ECO:0000313" key="2">
    <source>
        <dbReference type="EMBL" id="TCL44608.1"/>
    </source>
</evidence>
<name>A0A9X8Y8Z7_9FIRM</name>
<evidence type="ECO:0000259" key="1">
    <source>
        <dbReference type="PROSITE" id="PS50880"/>
    </source>
</evidence>
<sequence>MKRLKLDRPLIVEGRYDKSKLASFLDGVIITTGGFDIFRDHKRLEMIRTLAKEKGIIILTDSDVAGFRIRSYLKGAIPQERIINAYIPDVYGKEKRKAVPSKEGKLGVEGIDAGVLIDVLRRAGVLFEDEEQTAQEGERLTKLDLYELGLSGGMDSAAKRRKLLHRLGLPENMAPNSMVGVLGAQYTAGELKEILKELD</sequence>
<dbReference type="InterPro" id="IPR025156">
    <property type="entry name" value="RNase_M5_C"/>
</dbReference>
<dbReference type="RefSeq" id="WP_286170704.1">
    <property type="nucleotide sequence ID" value="NZ_SLUK01000002.1"/>
</dbReference>
<dbReference type="PROSITE" id="PS50880">
    <property type="entry name" value="TOPRIM"/>
    <property type="match status" value="1"/>
</dbReference>
<dbReference type="Pfam" id="PF13331">
    <property type="entry name" value="DUF4093"/>
    <property type="match status" value="1"/>
</dbReference>
<dbReference type="GO" id="GO:0006364">
    <property type="term" value="P:rRNA processing"/>
    <property type="evidence" value="ECO:0007669"/>
    <property type="project" value="TreeGrafter"/>
</dbReference>